<comment type="caution">
    <text evidence="1">The sequence shown here is derived from an EMBL/GenBank/DDBJ whole genome shotgun (WGS) entry which is preliminary data.</text>
</comment>
<dbReference type="EMBL" id="LKKS01000141">
    <property type="protein sequence ID" value="KPM58308.1"/>
    <property type="molecule type" value="Genomic_DNA"/>
</dbReference>
<dbReference type="Pfam" id="PF02413">
    <property type="entry name" value="Caudo_TAP"/>
    <property type="match status" value="1"/>
</dbReference>
<dbReference type="InterPro" id="IPR003458">
    <property type="entry name" value="Phage_T4_Gp38_tail_assem"/>
</dbReference>
<evidence type="ECO:0000313" key="1">
    <source>
        <dbReference type="EMBL" id="KPM58308.1"/>
    </source>
</evidence>
<organism evidence="1 2">
    <name type="scientific">Pseudomonas putida</name>
    <name type="common">Arthrobacter siderocapsulatus</name>
    <dbReference type="NCBI Taxonomy" id="303"/>
    <lineage>
        <taxon>Bacteria</taxon>
        <taxon>Pseudomonadati</taxon>
        <taxon>Pseudomonadota</taxon>
        <taxon>Gammaproteobacteria</taxon>
        <taxon>Pseudomonadales</taxon>
        <taxon>Pseudomonadaceae</taxon>
        <taxon>Pseudomonas</taxon>
    </lineage>
</organism>
<sequence length="172" mass="17985">MARAAINILGDGSIINITSIGKADITVEHPSPGQYLVVGTLGMCPPPEGWGYVINQMDAGATVATSFADGVLLVSVAKDGEPADLLHSITLHVSVEDLPPPDLPPPQEPEPADALALAHAEIAQRRAVADAAIIPLQDAVDLGIATDAEVGLMTEWKLYRVALNRLPDQPGF</sequence>
<name>A0A0N8HDE0_PSEPU</name>
<protein>
    <submittedName>
        <fullName evidence="1">Phage tail protein</fullName>
    </submittedName>
</protein>
<proteinExistence type="predicted"/>
<feature type="non-terminal residue" evidence="1">
    <location>
        <position position="172"/>
    </location>
</feature>
<accession>A0A0N8HDE0</accession>
<dbReference type="RefSeq" id="WP_054573842.1">
    <property type="nucleotide sequence ID" value="NZ_LKKS01000141.1"/>
</dbReference>
<gene>
    <name evidence="1" type="ORF">HB13667_28575</name>
</gene>
<reference evidence="1 2" key="1">
    <citation type="submission" date="2015-10" db="EMBL/GenBank/DDBJ databases">
        <title>Pseudomonas putida clinical strains.</title>
        <authorList>
            <person name="Molina L."/>
            <person name="Udaondo Z."/>
        </authorList>
    </citation>
    <scope>NUCLEOTIDE SEQUENCE [LARGE SCALE GENOMIC DNA]</scope>
    <source>
        <strain evidence="1 2">HB13667</strain>
    </source>
</reference>
<dbReference type="Proteomes" id="UP000050437">
    <property type="component" value="Unassembled WGS sequence"/>
</dbReference>
<dbReference type="AlphaFoldDB" id="A0A0N8HDE0"/>
<evidence type="ECO:0000313" key="2">
    <source>
        <dbReference type="Proteomes" id="UP000050437"/>
    </source>
</evidence>